<dbReference type="SUPFAM" id="SSF53335">
    <property type="entry name" value="S-adenosyl-L-methionine-dependent methyltransferases"/>
    <property type="match status" value="1"/>
</dbReference>
<dbReference type="InterPro" id="IPR029063">
    <property type="entry name" value="SAM-dependent_MTases_sf"/>
</dbReference>
<dbReference type="RefSeq" id="WP_068363530.1">
    <property type="nucleotide sequence ID" value="NZ_FOJN01000001.1"/>
</dbReference>
<evidence type="ECO:0000259" key="2">
    <source>
        <dbReference type="Pfam" id="PF18096"/>
    </source>
</evidence>
<feature type="region of interest" description="Disordered" evidence="1">
    <location>
        <begin position="385"/>
        <end position="406"/>
    </location>
</feature>
<dbReference type="Pfam" id="PF18096">
    <property type="entry name" value="Thump_like"/>
    <property type="match status" value="1"/>
</dbReference>
<dbReference type="AlphaFoldDB" id="A0A1I0SGX2"/>
<feature type="domain" description="THUMP-like" evidence="2">
    <location>
        <begin position="311"/>
        <end position="381"/>
    </location>
</feature>
<name>A0A1I0SGX2_9NOCA</name>
<evidence type="ECO:0000256" key="1">
    <source>
        <dbReference type="SAM" id="MobiDB-lite"/>
    </source>
</evidence>
<gene>
    <name evidence="3" type="ORF">SAMN05444374_10150</name>
</gene>
<dbReference type="Gene3D" id="3.40.50.150">
    <property type="entry name" value="Vaccinia Virus protein VP39"/>
    <property type="match status" value="1"/>
</dbReference>
<dbReference type="OrthoDB" id="9810570at2"/>
<dbReference type="Proteomes" id="UP000182054">
    <property type="component" value="Unassembled WGS sequence"/>
</dbReference>
<evidence type="ECO:0000313" key="4">
    <source>
        <dbReference type="Proteomes" id="UP000182054"/>
    </source>
</evidence>
<evidence type="ECO:0000313" key="3">
    <source>
        <dbReference type="EMBL" id="SFA38006.1"/>
    </source>
</evidence>
<dbReference type="InterPro" id="IPR041497">
    <property type="entry name" value="Thump-like"/>
</dbReference>
<organism evidence="3 4">
    <name type="scientific">Rhodococcoides kroppenstedtii</name>
    <dbReference type="NCBI Taxonomy" id="293050"/>
    <lineage>
        <taxon>Bacteria</taxon>
        <taxon>Bacillati</taxon>
        <taxon>Actinomycetota</taxon>
        <taxon>Actinomycetes</taxon>
        <taxon>Mycobacteriales</taxon>
        <taxon>Nocardiaceae</taxon>
        <taxon>Rhodococcoides</taxon>
    </lineage>
</organism>
<proteinExistence type="predicted"/>
<protein>
    <recommendedName>
        <fullName evidence="2">THUMP-like domain-containing protein</fullName>
    </recommendedName>
</protein>
<sequence>MGYAFDLDDVEYLAGAVEALAEVDEYALTPASLIGDLARVRARFGSRAPALVETVTVRRKARSKVAAAGSWLLTDDAVQQATPDAVSAHRAHRLAGRVIHDVTCSIGTELHALRATAASVVGSDLDAVRLAMAARNVPDVPVLRADALTPVTRGTVVLADPGRRSGGRRLRDPAALEPPLPHLLSAYAGRDLVVKCAPGLDFDRLPTDAEIEVVSLDGGVREACLWTGSVAEPGVRRRATVLRAGSPPVSLVDTDPDEIDERPPGRYVIDPDGAVVRAGLVRQYAARHGLWQLDPRIAHLTGDRIPPDTSGFEVLDRLPMQEKQLRKELARRDCGSLEILVRGVDVDPAVLRSKLGLRGSTPLSLVITRIGRSAVAFVCGPRTVSDQRTPQVGDQRTPQVGDQRNE</sequence>
<dbReference type="EMBL" id="FOJN01000001">
    <property type="protein sequence ID" value="SFA38006.1"/>
    <property type="molecule type" value="Genomic_DNA"/>
</dbReference>
<dbReference type="GeneID" id="85484123"/>
<reference evidence="3 4" key="1">
    <citation type="submission" date="2016-10" db="EMBL/GenBank/DDBJ databases">
        <authorList>
            <person name="de Groot N.N."/>
        </authorList>
    </citation>
    <scope>NUCLEOTIDE SEQUENCE [LARGE SCALE GENOMIC DNA]</scope>
    <source>
        <strain evidence="3 4">DSM 44908</strain>
    </source>
</reference>
<accession>A0A1I0SGX2</accession>